<dbReference type="AlphaFoldDB" id="A0A8J8T5I6"/>
<keyword evidence="2" id="KW-1185">Reference proteome</keyword>
<evidence type="ECO:0000313" key="2">
    <source>
        <dbReference type="Proteomes" id="UP000785679"/>
    </source>
</evidence>
<evidence type="ECO:0000313" key="1">
    <source>
        <dbReference type="EMBL" id="TNV83162.1"/>
    </source>
</evidence>
<dbReference type="EMBL" id="RRYP01004099">
    <property type="protein sequence ID" value="TNV83162.1"/>
    <property type="molecule type" value="Genomic_DNA"/>
</dbReference>
<accession>A0A8J8T5I6</accession>
<dbReference type="Proteomes" id="UP000785679">
    <property type="component" value="Unassembled WGS sequence"/>
</dbReference>
<protein>
    <submittedName>
        <fullName evidence="1">Uncharacterized protein</fullName>
    </submittedName>
</protein>
<sequence>MFNPAYNSVNRFCCHVSHLINLSHPQRTFLVIQKEEIRDMAILCLTSSINRYQSRRDVQQLKLESELNTRMSIQDQLLQLNLRTFLPKISEAWPKNSTTTACMIIPLLMHRMASNEIQSSLKE</sequence>
<gene>
    <name evidence="1" type="ORF">FGO68_gene14334</name>
</gene>
<comment type="caution">
    <text evidence="1">The sequence shown here is derived from an EMBL/GenBank/DDBJ whole genome shotgun (WGS) entry which is preliminary data.</text>
</comment>
<reference evidence="1" key="1">
    <citation type="submission" date="2019-06" db="EMBL/GenBank/DDBJ databases">
        <authorList>
            <person name="Zheng W."/>
        </authorList>
    </citation>
    <scope>NUCLEOTIDE SEQUENCE</scope>
    <source>
        <strain evidence="1">QDHG01</strain>
    </source>
</reference>
<proteinExistence type="predicted"/>
<name>A0A8J8T5I6_HALGN</name>
<organism evidence="1 2">
    <name type="scientific">Halteria grandinella</name>
    <dbReference type="NCBI Taxonomy" id="5974"/>
    <lineage>
        <taxon>Eukaryota</taxon>
        <taxon>Sar</taxon>
        <taxon>Alveolata</taxon>
        <taxon>Ciliophora</taxon>
        <taxon>Intramacronucleata</taxon>
        <taxon>Spirotrichea</taxon>
        <taxon>Stichotrichia</taxon>
        <taxon>Sporadotrichida</taxon>
        <taxon>Halteriidae</taxon>
        <taxon>Halteria</taxon>
    </lineage>
</organism>